<dbReference type="EMBL" id="JOTP01000035">
    <property type="protein sequence ID" value="KEP25025.1"/>
    <property type="molecule type" value="Genomic_DNA"/>
</dbReference>
<name>A0A081L6Z9_9BACI</name>
<dbReference type="Proteomes" id="UP000028091">
    <property type="component" value="Unassembled WGS sequence"/>
</dbReference>
<feature type="transmembrane region" description="Helical" evidence="1">
    <location>
        <begin position="116"/>
        <end position="134"/>
    </location>
</feature>
<protein>
    <submittedName>
        <fullName evidence="2">Membrane protein</fullName>
    </submittedName>
</protein>
<feature type="transmembrane region" description="Helical" evidence="1">
    <location>
        <begin position="259"/>
        <end position="283"/>
    </location>
</feature>
<accession>A0A081L6Z9</accession>
<dbReference type="PANTHER" id="PTHR37814:SF1">
    <property type="entry name" value="MEMBRANE PROTEIN"/>
    <property type="match status" value="1"/>
</dbReference>
<keyword evidence="3" id="KW-1185">Reference proteome</keyword>
<feature type="transmembrane region" description="Helical" evidence="1">
    <location>
        <begin position="295"/>
        <end position="314"/>
    </location>
</feature>
<evidence type="ECO:0000256" key="1">
    <source>
        <dbReference type="SAM" id="Phobius"/>
    </source>
</evidence>
<feature type="transmembrane region" description="Helical" evidence="1">
    <location>
        <begin position="320"/>
        <end position="338"/>
    </location>
</feature>
<keyword evidence="1" id="KW-0812">Transmembrane</keyword>
<dbReference type="AlphaFoldDB" id="A0A081L6Z9"/>
<keyword evidence="1" id="KW-0472">Membrane</keyword>
<dbReference type="PANTHER" id="PTHR37814">
    <property type="entry name" value="CONSERVED MEMBRANE PROTEIN"/>
    <property type="match status" value="1"/>
</dbReference>
<dbReference type="eggNOG" id="COG3949">
    <property type="taxonomic scope" value="Bacteria"/>
</dbReference>
<feature type="transmembrane region" description="Helical" evidence="1">
    <location>
        <begin position="217"/>
        <end position="239"/>
    </location>
</feature>
<gene>
    <name evidence="2" type="ORF">BA70_12600</name>
</gene>
<feature type="transmembrane region" description="Helical" evidence="1">
    <location>
        <begin position="141"/>
        <end position="166"/>
    </location>
</feature>
<proteinExistence type="predicted"/>
<feature type="transmembrane region" description="Helical" evidence="1">
    <location>
        <begin position="86"/>
        <end position="110"/>
    </location>
</feature>
<dbReference type="RefSeq" id="WP_034324947.1">
    <property type="nucleotide sequence ID" value="NZ_JOTP01000035.1"/>
</dbReference>
<evidence type="ECO:0000313" key="3">
    <source>
        <dbReference type="Proteomes" id="UP000028091"/>
    </source>
</evidence>
<keyword evidence="1" id="KW-1133">Transmembrane helix</keyword>
<reference evidence="2 3" key="1">
    <citation type="submission" date="2012-09" db="EMBL/GenBank/DDBJ databases">
        <title>Genome Sequence of Bacillus sp. DW5-4.</title>
        <authorList>
            <person name="Lai Q."/>
            <person name="Liu Y."/>
            <person name="Shao Z."/>
        </authorList>
    </citation>
    <scope>NUCLEOTIDE SEQUENCE [LARGE SCALE GENOMIC DNA]</scope>
    <source>
        <strain evidence="2 3">DW5-4</strain>
    </source>
</reference>
<dbReference type="InterPro" id="IPR038728">
    <property type="entry name" value="YkvI-like"/>
</dbReference>
<sequence>MKRSNESAFQLAFVYVGTVVGAGFATGKEIVEFFVRFGWIGLLGILISGAIFTFLGAKMMLISKRIQAESYQDMNRFLFGAAASRYINVVMFFILLGVTSVMISGAGAIFEEQLGVSKEYGILLTIILSIIVLFKGSKGLFGVNVLVVPMLIFFSLIVFLDSFVFSSSASHVLALQMGEGEWMLSAVSYGAFNLALSQAVLVPVANEMTSEAVIKKGAVLGGVMLTLILLACFLSLSSLDMLEAYDIPMAQVVYQVANSIHLIYLFVIFGEVFTSVIGNLYGLERQVRAYIRLKSIYTISLILVCCYVISKIGYGTLISTVYPIFGYVSIFFILFLCLKKVPKSLNR</sequence>
<dbReference type="OrthoDB" id="4424890at2"/>
<comment type="caution">
    <text evidence="2">The sequence shown here is derived from an EMBL/GenBank/DDBJ whole genome shotgun (WGS) entry which is preliminary data.</text>
</comment>
<organism evidence="2 3">
    <name type="scientific">Bacillus zhangzhouensis</name>
    <dbReference type="NCBI Taxonomy" id="1178540"/>
    <lineage>
        <taxon>Bacteria</taxon>
        <taxon>Bacillati</taxon>
        <taxon>Bacillota</taxon>
        <taxon>Bacilli</taxon>
        <taxon>Bacillales</taxon>
        <taxon>Bacillaceae</taxon>
        <taxon>Bacillus</taxon>
    </lineage>
</organism>
<feature type="transmembrane region" description="Helical" evidence="1">
    <location>
        <begin position="186"/>
        <end position="205"/>
    </location>
</feature>
<feature type="transmembrane region" description="Helical" evidence="1">
    <location>
        <begin position="37"/>
        <end position="57"/>
    </location>
</feature>
<evidence type="ECO:0000313" key="2">
    <source>
        <dbReference type="EMBL" id="KEP25025.1"/>
    </source>
</evidence>